<dbReference type="Gene3D" id="1.10.8.10">
    <property type="entry name" value="DNA helicase RuvA subunit, C-terminal domain"/>
    <property type="match status" value="1"/>
</dbReference>
<protein>
    <recommendedName>
        <fullName evidence="6">UBA domain-containing protein</fullName>
    </recommendedName>
</protein>
<dbReference type="SUPFAM" id="SSF46934">
    <property type="entry name" value="UBA-like"/>
    <property type="match status" value="1"/>
</dbReference>
<evidence type="ECO:0008006" key="6">
    <source>
        <dbReference type="Google" id="ProtNLM"/>
    </source>
</evidence>
<feature type="compositionally biased region" description="Low complexity" evidence="1">
    <location>
        <begin position="91"/>
        <end position="108"/>
    </location>
</feature>
<dbReference type="PROSITE" id="PS50030">
    <property type="entry name" value="UBA"/>
    <property type="match status" value="1"/>
</dbReference>
<dbReference type="Proteomes" id="UP000030655">
    <property type="component" value="Unassembled WGS sequence"/>
</dbReference>
<evidence type="ECO:0000313" key="4">
    <source>
        <dbReference type="EMBL" id="KCZ80999.1"/>
    </source>
</evidence>
<dbReference type="GO" id="GO:0005829">
    <property type="term" value="C:cytosol"/>
    <property type="evidence" value="ECO:0007669"/>
    <property type="project" value="TreeGrafter"/>
</dbReference>
<dbReference type="InterPro" id="IPR029071">
    <property type="entry name" value="Ubiquitin-like_domsf"/>
</dbReference>
<sequence>MKKISFQLINGDKHTLEVDEELTILDVKEKIHNLMKEGSKIEPKDQRYIFMGKILADTDKISSVEGLTDSSTIFVMGKGKKPEKKEERPSQPTQPINNAPQQPQQNFYPQPPNFMPPDLQNLGQQMNNPSFVSNMIGQSIDHLQRNPAMLDMYFGQMMQGMSEADKDNFRNQILSQFKDLQRNPQQLQSAMNAMQNGGLAPPPHMSQPNIIQPCSHGYYPLGYTPPFPTYQYPSQPYMSPTPPVASNIDFAEVYKDQLVQLEEMGFPNKKLNLEALKKSNGNINLAVNFLFEWGSGNN</sequence>
<dbReference type="GO" id="GO:0006511">
    <property type="term" value="P:ubiquitin-dependent protein catabolic process"/>
    <property type="evidence" value="ECO:0007669"/>
    <property type="project" value="TreeGrafter"/>
</dbReference>
<evidence type="ECO:0000259" key="3">
    <source>
        <dbReference type="PROSITE" id="PS50053"/>
    </source>
</evidence>
<keyword evidence="5" id="KW-1185">Reference proteome</keyword>
<proteinExistence type="predicted"/>
<dbReference type="InterPro" id="IPR000626">
    <property type="entry name" value="Ubiquitin-like_dom"/>
</dbReference>
<feature type="region of interest" description="Disordered" evidence="1">
    <location>
        <begin position="76"/>
        <end position="115"/>
    </location>
</feature>
<dbReference type="SMART" id="SM00165">
    <property type="entry name" value="UBA"/>
    <property type="match status" value="1"/>
</dbReference>
<name>A0A059F1X6_9MICR</name>
<dbReference type="Pfam" id="PF00240">
    <property type="entry name" value="ubiquitin"/>
    <property type="match status" value="1"/>
</dbReference>
<organism evidence="4 5">
    <name type="scientific">Anncaliia algerae PRA339</name>
    <dbReference type="NCBI Taxonomy" id="1288291"/>
    <lineage>
        <taxon>Eukaryota</taxon>
        <taxon>Fungi</taxon>
        <taxon>Fungi incertae sedis</taxon>
        <taxon>Microsporidia</taxon>
        <taxon>Tubulinosematoidea</taxon>
        <taxon>Tubulinosematidae</taxon>
        <taxon>Anncaliia</taxon>
    </lineage>
</organism>
<dbReference type="InterPro" id="IPR009060">
    <property type="entry name" value="UBA-like_sf"/>
</dbReference>
<dbReference type="Gene3D" id="3.10.20.90">
    <property type="entry name" value="Phosphatidylinositol 3-kinase Catalytic Subunit, Chain A, domain 1"/>
    <property type="match status" value="1"/>
</dbReference>
<feature type="domain" description="UBA" evidence="2">
    <location>
        <begin position="252"/>
        <end position="293"/>
    </location>
</feature>
<evidence type="ECO:0000259" key="2">
    <source>
        <dbReference type="PROSITE" id="PS50030"/>
    </source>
</evidence>
<dbReference type="InterPro" id="IPR015940">
    <property type="entry name" value="UBA"/>
</dbReference>
<dbReference type="EMBL" id="KK365154">
    <property type="protein sequence ID" value="KCZ80999.1"/>
    <property type="molecule type" value="Genomic_DNA"/>
</dbReference>
<reference evidence="5" key="1">
    <citation type="submission" date="2013-02" db="EMBL/GenBank/DDBJ databases">
        <authorList>
            <consortium name="The Broad Institute Genome Sequencing Platform"/>
            <person name="Cuomo C."/>
            <person name="Becnel J."/>
            <person name="Sanscrainte N."/>
            <person name="Walker B."/>
            <person name="Young S.K."/>
            <person name="Zeng Q."/>
            <person name="Gargeya S."/>
            <person name="Fitzgerald M."/>
            <person name="Haas B."/>
            <person name="Abouelleil A."/>
            <person name="Alvarado L."/>
            <person name="Arachchi H.M."/>
            <person name="Berlin A.M."/>
            <person name="Chapman S.B."/>
            <person name="Dewar J."/>
            <person name="Goldberg J."/>
            <person name="Griggs A."/>
            <person name="Gujja S."/>
            <person name="Hansen M."/>
            <person name="Howarth C."/>
            <person name="Imamovic A."/>
            <person name="Larimer J."/>
            <person name="McCowan C."/>
            <person name="Murphy C."/>
            <person name="Neiman D."/>
            <person name="Pearson M."/>
            <person name="Priest M."/>
            <person name="Roberts A."/>
            <person name="Saif S."/>
            <person name="Shea T."/>
            <person name="Sisk P."/>
            <person name="Sykes S."/>
            <person name="Wortman J."/>
            <person name="Nusbaum C."/>
            <person name="Birren B."/>
        </authorList>
    </citation>
    <scope>NUCLEOTIDE SEQUENCE [LARGE SCALE GENOMIC DNA]</scope>
    <source>
        <strain evidence="5">PRA339</strain>
    </source>
</reference>
<dbReference type="PANTHER" id="PTHR10677">
    <property type="entry name" value="UBIQUILIN"/>
    <property type="match status" value="1"/>
</dbReference>
<evidence type="ECO:0000256" key="1">
    <source>
        <dbReference type="SAM" id="MobiDB-lite"/>
    </source>
</evidence>
<accession>A0A059F1X6</accession>
<feature type="domain" description="Ubiquitin-like" evidence="3">
    <location>
        <begin position="2"/>
        <end position="82"/>
    </location>
</feature>
<dbReference type="PANTHER" id="PTHR10677:SF3">
    <property type="entry name" value="FI07626P-RELATED"/>
    <property type="match status" value="1"/>
</dbReference>
<gene>
    <name evidence="4" type="ORF">H312_01604</name>
</gene>
<dbReference type="SUPFAM" id="SSF54236">
    <property type="entry name" value="Ubiquitin-like"/>
    <property type="match status" value="1"/>
</dbReference>
<dbReference type="AlphaFoldDB" id="A0A059F1X6"/>
<dbReference type="Pfam" id="PF00627">
    <property type="entry name" value="UBA"/>
    <property type="match status" value="1"/>
</dbReference>
<dbReference type="GO" id="GO:0031593">
    <property type="term" value="F:polyubiquitin modification-dependent protein binding"/>
    <property type="evidence" value="ECO:0007669"/>
    <property type="project" value="TreeGrafter"/>
</dbReference>
<dbReference type="InterPro" id="IPR015496">
    <property type="entry name" value="Ubiquilin"/>
</dbReference>
<dbReference type="PROSITE" id="PS50053">
    <property type="entry name" value="UBIQUITIN_2"/>
    <property type="match status" value="1"/>
</dbReference>
<dbReference type="OrthoDB" id="267397at2759"/>
<dbReference type="VEuPathDB" id="MicrosporidiaDB:H312_01604"/>
<dbReference type="STRING" id="1288291.A0A059F1X6"/>
<dbReference type="SMART" id="SM00213">
    <property type="entry name" value="UBQ"/>
    <property type="match status" value="1"/>
</dbReference>
<reference evidence="4 5" key="2">
    <citation type="submission" date="2014-03" db="EMBL/GenBank/DDBJ databases">
        <title>The Genome Sequence of Anncaliia algerae insect isolate PRA339.</title>
        <authorList>
            <consortium name="The Broad Institute Genome Sequencing Platform"/>
            <consortium name="The Broad Institute Genome Sequencing Center for Infectious Disease"/>
            <person name="Cuomo C."/>
            <person name="Becnel J."/>
            <person name="Sanscrainte N."/>
            <person name="Walker B."/>
            <person name="Young S.K."/>
            <person name="Zeng Q."/>
            <person name="Gargeya S."/>
            <person name="Fitzgerald M."/>
            <person name="Haas B."/>
            <person name="Abouelleil A."/>
            <person name="Alvarado L."/>
            <person name="Arachchi H.M."/>
            <person name="Berlin A.M."/>
            <person name="Chapman S.B."/>
            <person name="Dewar J."/>
            <person name="Goldberg J."/>
            <person name="Griggs A."/>
            <person name="Gujja S."/>
            <person name="Hansen M."/>
            <person name="Howarth C."/>
            <person name="Imamovic A."/>
            <person name="Larimer J."/>
            <person name="McCowan C."/>
            <person name="Murphy C."/>
            <person name="Neiman D."/>
            <person name="Pearson M."/>
            <person name="Priest M."/>
            <person name="Roberts A."/>
            <person name="Saif S."/>
            <person name="Shea T."/>
            <person name="Sisk P."/>
            <person name="Sykes S."/>
            <person name="Wortman J."/>
            <person name="Nusbaum C."/>
            <person name="Birren B."/>
        </authorList>
    </citation>
    <scope>NUCLEOTIDE SEQUENCE [LARGE SCALE GENOMIC DNA]</scope>
    <source>
        <strain evidence="4 5">PRA339</strain>
    </source>
</reference>
<dbReference type="HOGENOM" id="CLU_915826_0_0_1"/>
<evidence type="ECO:0000313" key="5">
    <source>
        <dbReference type="Proteomes" id="UP000030655"/>
    </source>
</evidence>